<dbReference type="EMBL" id="ML977327">
    <property type="protein sequence ID" value="KAF2113768.1"/>
    <property type="molecule type" value="Genomic_DNA"/>
</dbReference>
<dbReference type="Gene3D" id="1.10.287.110">
    <property type="entry name" value="DnaJ domain"/>
    <property type="match status" value="1"/>
</dbReference>
<gene>
    <name evidence="3" type="ORF">BDV96DRAFT_648012</name>
</gene>
<feature type="compositionally biased region" description="Basic residues" evidence="1">
    <location>
        <begin position="270"/>
        <end position="284"/>
    </location>
</feature>
<dbReference type="PANTHER" id="PTHR24074">
    <property type="entry name" value="CO-CHAPERONE PROTEIN DJLA"/>
    <property type="match status" value="1"/>
</dbReference>
<evidence type="ECO:0000313" key="3">
    <source>
        <dbReference type="EMBL" id="KAF2113768.1"/>
    </source>
</evidence>
<dbReference type="Proteomes" id="UP000799770">
    <property type="component" value="Unassembled WGS sequence"/>
</dbReference>
<protein>
    <recommendedName>
        <fullName evidence="2">J domain-containing protein</fullName>
    </recommendedName>
</protein>
<evidence type="ECO:0000259" key="2">
    <source>
        <dbReference type="PROSITE" id="PS50076"/>
    </source>
</evidence>
<dbReference type="Pfam" id="PF00226">
    <property type="entry name" value="DnaJ"/>
    <property type="match status" value="1"/>
</dbReference>
<evidence type="ECO:0000256" key="1">
    <source>
        <dbReference type="SAM" id="MobiDB-lite"/>
    </source>
</evidence>
<dbReference type="SUPFAM" id="SSF46565">
    <property type="entry name" value="Chaperone J-domain"/>
    <property type="match status" value="1"/>
</dbReference>
<dbReference type="SMART" id="SM00271">
    <property type="entry name" value="DnaJ"/>
    <property type="match status" value="1"/>
</dbReference>
<dbReference type="AlphaFoldDB" id="A0A6A5Z5S6"/>
<evidence type="ECO:0000313" key="4">
    <source>
        <dbReference type="Proteomes" id="UP000799770"/>
    </source>
</evidence>
<feature type="region of interest" description="Disordered" evidence="1">
    <location>
        <begin position="188"/>
        <end position="243"/>
    </location>
</feature>
<accession>A0A6A5Z5S6</accession>
<proteinExistence type="predicted"/>
<sequence>MPSNHHHFSGSETTFRQRVCPHCKFATNTDEPTCKVCKTGLAGVPCVIYESVKTKLRSGEVELAFDNNLKDFMEDLGKDFPVPHLPVSELPASFGSGRGGQPGDFFPSSRHGLDSLPNKGPPLCAPPFYAPRRDTTLSHGVAPPGRPTYLPPRREEPSYKDQTFVNPHGGVLEPLRVSHRYPIHRENVQREDQGDSLNAQSTPPPPPPRSGQCQQQPRDDYPGFSNNTDQPSIPLFGHSNRKHDWSHPPFPEFSPRFHSAFGGSLPRNRLSPHRPPVKFSRHVPRTKDERHQSSYNHGDDGPSYFHERYSSHPRSNNNTAGQPRHRSTGILGGERAHPNPFDRSYDQRRRRPDRNHGYKRERPLPDQGNHSYGHTRGHGSIIKPEPAIQKHLYDVLGVNRTATQEDICKAFRKMSLKHHPDRCTGSPQEIDKATELMQEINAANEILKDVVKREKYDRTGKIPK</sequence>
<feature type="region of interest" description="Disordered" evidence="1">
    <location>
        <begin position="134"/>
        <end position="173"/>
    </location>
</feature>
<dbReference type="CDD" id="cd06257">
    <property type="entry name" value="DnaJ"/>
    <property type="match status" value="1"/>
</dbReference>
<feature type="domain" description="J" evidence="2">
    <location>
        <begin position="391"/>
        <end position="460"/>
    </location>
</feature>
<feature type="compositionally biased region" description="Polar residues" evidence="1">
    <location>
        <begin position="312"/>
        <end position="321"/>
    </location>
</feature>
<dbReference type="OrthoDB" id="10250354at2759"/>
<dbReference type="PROSITE" id="PS50076">
    <property type="entry name" value="DNAJ_2"/>
    <property type="match status" value="1"/>
</dbReference>
<feature type="region of interest" description="Disordered" evidence="1">
    <location>
        <begin position="264"/>
        <end position="384"/>
    </location>
</feature>
<dbReference type="PRINTS" id="PR00625">
    <property type="entry name" value="JDOMAIN"/>
</dbReference>
<dbReference type="InterPro" id="IPR036869">
    <property type="entry name" value="J_dom_sf"/>
</dbReference>
<organism evidence="3 4">
    <name type="scientific">Lophiotrema nucula</name>
    <dbReference type="NCBI Taxonomy" id="690887"/>
    <lineage>
        <taxon>Eukaryota</taxon>
        <taxon>Fungi</taxon>
        <taxon>Dikarya</taxon>
        <taxon>Ascomycota</taxon>
        <taxon>Pezizomycotina</taxon>
        <taxon>Dothideomycetes</taxon>
        <taxon>Pleosporomycetidae</taxon>
        <taxon>Pleosporales</taxon>
        <taxon>Lophiotremataceae</taxon>
        <taxon>Lophiotrema</taxon>
    </lineage>
</organism>
<keyword evidence="4" id="KW-1185">Reference proteome</keyword>
<dbReference type="InterPro" id="IPR001623">
    <property type="entry name" value="DnaJ_domain"/>
</dbReference>
<dbReference type="InterPro" id="IPR050817">
    <property type="entry name" value="DjlA_DnaK_co-chaperone"/>
</dbReference>
<feature type="compositionally biased region" description="Basic and acidic residues" evidence="1">
    <location>
        <begin position="354"/>
        <end position="364"/>
    </location>
</feature>
<feature type="compositionally biased region" description="Basic and acidic residues" evidence="1">
    <location>
        <begin position="285"/>
        <end position="310"/>
    </location>
</feature>
<name>A0A6A5Z5S6_9PLEO</name>
<reference evidence="3" key="1">
    <citation type="journal article" date="2020" name="Stud. Mycol.">
        <title>101 Dothideomycetes genomes: a test case for predicting lifestyles and emergence of pathogens.</title>
        <authorList>
            <person name="Haridas S."/>
            <person name="Albert R."/>
            <person name="Binder M."/>
            <person name="Bloem J."/>
            <person name="Labutti K."/>
            <person name="Salamov A."/>
            <person name="Andreopoulos B."/>
            <person name="Baker S."/>
            <person name="Barry K."/>
            <person name="Bills G."/>
            <person name="Bluhm B."/>
            <person name="Cannon C."/>
            <person name="Castanera R."/>
            <person name="Culley D."/>
            <person name="Daum C."/>
            <person name="Ezra D."/>
            <person name="Gonzalez J."/>
            <person name="Henrissat B."/>
            <person name="Kuo A."/>
            <person name="Liang C."/>
            <person name="Lipzen A."/>
            <person name="Lutzoni F."/>
            <person name="Magnuson J."/>
            <person name="Mondo S."/>
            <person name="Nolan M."/>
            <person name="Ohm R."/>
            <person name="Pangilinan J."/>
            <person name="Park H.-J."/>
            <person name="Ramirez L."/>
            <person name="Alfaro M."/>
            <person name="Sun H."/>
            <person name="Tritt A."/>
            <person name="Yoshinaga Y."/>
            <person name="Zwiers L.-H."/>
            <person name="Turgeon B."/>
            <person name="Goodwin S."/>
            <person name="Spatafora J."/>
            <person name="Crous P."/>
            <person name="Grigoriev I."/>
        </authorList>
    </citation>
    <scope>NUCLEOTIDE SEQUENCE</scope>
    <source>
        <strain evidence="3">CBS 627.86</strain>
    </source>
</reference>